<reference evidence="2" key="5">
    <citation type="journal article" date="2021" name="G3 (Bethesda)">
        <title>Aegilops tauschii genome assembly Aet v5.0 features greater sequence contiguity and improved annotation.</title>
        <authorList>
            <person name="Wang L."/>
            <person name="Zhu T."/>
            <person name="Rodriguez J.C."/>
            <person name="Deal K.R."/>
            <person name="Dubcovsky J."/>
            <person name="McGuire P.E."/>
            <person name="Lux T."/>
            <person name="Spannagl M."/>
            <person name="Mayer K.F.X."/>
            <person name="Baldrich P."/>
            <person name="Meyers B.C."/>
            <person name="Huo N."/>
            <person name="Gu Y.Q."/>
            <person name="Zhou H."/>
            <person name="Devos K.M."/>
            <person name="Bennetzen J.L."/>
            <person name="Unver T."/>
            <person name="Budak H."/>
            <person name="Gulick P.J."/>
            <person name="Galiba G."/>
            <person name="Kalapos B."/>
            <person name="Nelson D.R."/>
            <person name="Li P."/>
            <person name="You F.M."/>
            <person name="Luo M.C."/>
            <person name="Dvorak J."/>
        </authorList>
    </citation>
    <scope>NUCLEOTIDE SEQUENCE [LARGE SCALE GENOMIC DNA]</scope>
    <source>
        <strain evidence="2">cv. AL8/78</strain>
    </source>
</reference>
<dbReference type="Gramene" id="AET2Gv21090200.2">
    <property type="protein sequence ID" value="AET2Gv21090200.2"/>
    <property type="gene ID" value="AET2Gv21090200"/>
</dbReference>
<evidence type="ECO:0000313" key="2">
    <source>
        <dbReference type="EnsemblPlants" id="AET2Gv21090200.2"/>
    </source>
</evidence>
<organism evidence="2 3">
    <name type="scientific">Aegilops tauschii subsp. strangulata</name>
    <name type="common">Goatgrass</name>
    <dbReference type="NCBI Taxonomy" id="200361"/>
    <lineage>
        <taxon>Eukaryota</taxon>
        <taxon>Viridiplantae</taxon>
        <taxon>Streptophyta</taxon>
        <taxon>Embryophyta</taxon>
        <taxon>Tracheophyta</taxon>
        <taxon>Spermatophyta</taxon>
        <taxon>Magnoliopsida</taxon>
        <taxon>Liliopsida</taxon>
        <taxon>Poales</taxon>
        <taxon>Poaceae</taxon>
        <taxon>BOP clade</taxon>
        <taxon>Pooideae</taxon>
        <taxon>Triticodae</taxon>
        <taxon>Triticeae</taxon>
        <taxon>Triticinae</taxon>
        <taxon>Aegilops</taxon>
    </lineage>
</organism>
<reference evidence="3" key="1">
    <citation type="journal article" date="2014" name="Science">
        <title>Ancient hybridizations among the ancestral genomes of bread wheat.</title>
        <authorList>
            <consortium name="International Wheat Genome Sequencing Consortium,"/>
            <person name="Marcussen T."/>
            <person name="Sandve S.R."/>
            <person name="Heier L."/>
            <person name="Spannagl M."/>
            <person name="Pfeifer M."/>
            <person name="Jakobsen K.S."/>
            <person name="Wulff B.B."/>
            <person name="Steuernagel B."/>
            <person name="Mayer K.F."/>
            <person name="Olsen O.A."/>
        </authorList>
    </citation>
    <scope>NUCLEOTIDE SEQUENCE [LARGE SCALE GENOMIC DNA]</scope>
    <source>
        <strain evidence="3">cv. AL8/78</strain>
    </source>
</reference>
<protein>
    <submittedName>
        <fullName evidence="2">Uncharacterized protein</fullName>
    </submittedName>
</protein>
<dbReference type="Proteomes" id="UP000015105">
    <property type="component" value="Chromosome 2D"/>
</dbReference>
<feature type="region of interest" description="Disordered" evidence="1">
    <location>
        <begin position="1"/>
        <end position="33"/>
    </location>
</feature>
<dbReference type="AlphaFoldDB" id="A0A453D4U0"/>
<keyword evidence="3" id="KW-1185">Reference proteome</keyword>
<dbReference type="EnsemblPlants" id="AET2Gv21090200.2">
    <property type="protein sequence ID" value="AET2Gv21090200.2"/>
    <property type="gene ID" value="AET2Gv21090200"/>
</dbReference>
<reference evidence="2" key="3">
    <citation type="journal article" date="2017" name="Nature">
        <title>Genome sequence of the progenitor of the wheat D genome Aegilops tauschii.</title>
        <authorList>
            <person name="Luo M.C."/>
            <person name="Gu Y.Q."/>
            <person name="Puiu D."/>
            <person name="Wang H."/>
            <person name="Twardziok S.O."/>
            <person name="Deal K.R."/>
            <person name="Huo N."/>
            <person name="Zhu T."/>
            <person name="Wang L."/>
            <person name="Wang Y."/>
            <person name="McGuire P.E."/>
            <person name="Liu S."/>
            <person name="Long H."/>
            <person name="Ramasamy R.K."/>
            <person name="Rodriguez J.C."/>
            <person name="Van S.L."/>
            <person name="Yuan L."/>
            <person name="Wang Z."/>
            <person name="Xia Z."/>
            <person name="Xiao L."/>
            <person name="Anderson O.D."/>
            <person name="Ouyang S."/>
            <person name="Liang Y."/>
            <person name="Zimin A.V."/>
            <person name="Pertea G."/>
            <person name="Qi P."/>
            <person name="Bennetzen J.L."/>
            <person name="Dai X."/>
            <person name="Dawson M.W."/>
            <person name="Muller H.G."/>
            <person name="Kugler K."/>
            <person name="Rivarola-Duarte L."/>
            <person name="Spannagl M."/>
            <person name="Mayer K.F.X."/>
            <person name="Lu F.H."/>
            <person name="Bevan M.W."/>
            <person name="Leroy P."/>
            <person name="Li P."/>
            <person name="You F.M."/>
            <person name="Sun Q."/>
            <person name="Liu Z."/>
            <person name="Lyons E."/>
            <person name="Wicker T."/>
            <person name="Salzberg S.L."/>
            <person name="Devos K.M."/>
            <person name="Dvorak J."/>
        </authorList>
    </citation>
    <scope>NUCLEOTIDE SEQUENCE [LARGE SCALE GENOMIC DNA]</scope>
    <source>
        <strain evidence="2">cv. AL8/78</strain>
    </source>
</reference>
<reference evidence="2" key="4">
    <citation type="submission" date="2019-03" db="UniProtKB">
        <authorList>
            <consortium name="EnsemblPlants"/>
        </authorList>
    </citation>
    <scope>IDENTIFICATION</scope>
</reference>
<accession>A0A453D4U0</accession>
<name>A0A453D4U0_AEGTS</name>
<evidence type="ECO:0000313" key="3">
    <source>
        <dbReference type="Proteomes" id="UP000015105"/>
    </source>
</evidence>
<reference evidence="3" key="2">
    <citation type="journal article" date="2017" name="Nat. Plants">
        <title>The Aegilops tauschii genome reveals multiple impacts of transposons.</title>
        <authorList>
            <person name="Zhao G."/>
            <person name="Zou C."/>
            <person name="Li K."/>
            <person name="Wang K."/>
            <person name="Li T."/>
            <person name="Gao L."/>
            <person name="Zhang X."/>
            <person name="Wang H."/>
            <person name="Yang Z."/>
            <person name="Liu X."/>
            <person name="Jiang W."/>
            <person name="Mao L."/>
            <person name="Kong X."/>
            <person name="Jiao Y."/>
            <person name="Jia J."/>
        </authorList>
    </citation>
    <scope>NUCLEOTIDE SEQUENCE [LARGE SCALE GENOMIC DNA]</scope>
    <source>
        <strain evidence="3">cv. AL8/78</strain>
    </source>
</reference>
<evidence type="ECO:0000256" key="1">
    <source>
        <dbReference type="SAM" id="MobiDB-lite"/>
    </source>
</evidence>
<proteinExistence type="predicted"/>
<sequence length="58" mass="5912">PAPFHQLVLPQVINPPSTSSAAGHQKLAPQPPIPWRNAARSATVPAGHVAVCVGGASR</sequence>